<organism evidence="1 2">
    <name type="scientific">Zasmidium cellare</name>
    <name type="common">Wine cellar mold</name>
    <name type="synonym">Racodium cellare</name>
    <dbReference type="NCBI Taxonomy" id="395010"/>
    <lineage>
        <taxon>Eukaryota</taxon>
        <taxon>Fungi</taxon>
        <taxon>Dikarya</taxon>
        <taxon>Ascomycota</taxon>
        <taxon>Pezizomycotina</taxon>
        <taxon>Dothideomycetes</taxon>
        <taxon>Dothideomycetidae</taxon>
        <taxon>Mycosphaerellales</taxon>
        <taxon>Mycosphaerellaceae</taxon>
        <taxon>Zasmidium</taxon>
    </lineage>
</organism>
<reference evidence="1 2" key="1">
    <citation type="journal article" date="2023" name="G3 (Bethesda)">
        <title>A chromosome-level genome assembly of Zasmidium syzygii isolated from banana leaves.</title>
        <authorList>
            <person name="van Westerhoven A.C."/>
            <person name="Mehrabi R."/>
            <person name="Talebi R."/>
            <person name="Steentjes M.B.F."/>
            <person name="Corcolon B."/>
            <person name="Chong P.A."/>
            <person name="Kema G.H.J."/>
            <person name="Seidl M.F."/>
        </authorList>
    </citation>
    <scope>NUCLEOTIDE SEQUENCE [LARGE SCALE GENOMIC DNA]</scope>
    <source>
        <strain evidence="1 2">P124</strain>
    </source>
</reference>
<gene>
    <name evidence="1" type="ORF">PRZ48_011814</name>
</gene>
<evidence type="ECO:0000313" key="2">
    <source>
        <dbReference type="Proteomes" id="UP001305779"/>
    </source>
</evidence>
<dbReference type="Proteomes" id="UP001305779">
    <property type="component" value="Unassembled WGS sequence"/>
</dbReference>
<proteinExistence type="predicted"/>
<comment type="caution">
    <text evidence="1">The sequence shown here is derived from an EMBL/GenBank/DDBJ whole genome shotgun (WGS) entry which is preliminary data.</text>
</comment>
<evidence type="ECO:0000313" key="1">
    <source>
        <dbReference type="EMBL" id="KAK4497363.1"/>
    </source>
</evidence>
<name>A0ABR0E7X0_ZASCE</name>
<sequence>MAASGGNDNMSPTPRDYAPATTPDIFFTLPPEIRDMIYNLAYGDRRRVKITWLRKDWEAEEQKRKWREREDFEPKGDYPTSDISHLLVSKQYLNESCRIWIGSKTLCFSEWITIRDFVRSEDPVHQFMLAHVKALECTTSLPSSIYKKLLARAPLLQSVCVQIESYTMEHGVPGKIPWLDVYSDIELAGIEDIEAPLTLRGLRDVQITWGPAFFKLKGPQHHAKWAQFRAQAEALVRDVATRPRETIQGRANILTIEDALKARRTSQRPTKKIFTPAVRTEAIPLSSSELPSTESQLLRLCLSRPATFLEWIRDKK</sequence>
<keyword evidence="2" id="KW-1185">Reference proteome</keyword>
<accession>A0ABR0E7X0</accession>
<dbReference type="EMBL" id="JAXOVC010000009">
    <property type="protein sequence ID" value="KAK4497363.1"/>
    <property type="molecule type" value="Genomic_DNA"/>
</dbReference>
<protein>
    <submittedName>
        <fullName evidence="1">Uncharacterized protein</fullName>
    </submittedName>
</protein>